<proteinExistence type="predicted"/>
<evidence type="ECO:0000313" key="2">
    <source>
        <dbReference type="Proteomes" id="UP001138768"/>
    </source>
</evidence>
<protein>
    <submittedName>
        <fullName evidence="1">Uncharacterized protein</fullName>
    </submittedName>
</protein>
<name>A0A9X0WBM2_9GAMM</name>
<keyword evidence="2" id="KW-1185">Reference proteome</keyword>
<dbReference type="EMBL" id="NRRY01000039">
    <property type="protein sequence ID" value="MBK1620422.1"/>
    <property type="molecule type" value="Genomic_DNA"/>
</dbReference>
<comment type="caution">
    <text evidence="1">The sequence shown here is derived from an EMBL/GenBank/DDBJ whole genome shotgun (WGS) entry which is preliminary data.</text>
</comment>
<sequence length="71" mass="7993">MLKNLTLRFASPLSGWKHFLAGQTDKYTDFSKTVKLFFQNLEKPVFGVAKMPLPYPTTSASSSEMATHHES</sequence>
<reference evidence="1 2" key="1">
    <citation type="journal article" date="2020" name="Microorganisms">
        <title>Osmotic Adaptation and Compatible Solute Biosynthesis of Phototrophic Bacteria as Revealed from Genome Analyses.</title>
        <authorList>
            <person name="Imhoff J.F."/>
            <person name="Rahn T."/>
            <person name="Kunzel S."/>
            <person name="Keller A."/>
            <person name="Neulinger S.C."/>
        </authorList>
    </citation>
    <scope>NUCLEOTIDE SEQUENCE [LARGE SCALE GENOMIC DNA]</scope>
    <source>
        <strain evidence="1 2">DSM 25653</strain>
    </source>
</reference>
<gene>
    <name evidence="1" type="ORF">CKO42_18640</name>
</gene>
<organism evidence="1 2">
    <name type="scientific">Lamprobacter modestohalophilus</name>
    <dbReference type="NCBI Taxonomy" id="1064514"/>
    <lineage>
        <taxon>Bacteria</taxon>
        <taxon>Pseudomonadati</taxon>
        <taxon>Pseudomonadota</taxon>
        <taxon>Gammaproteobacteria</taxon>
        <taxon>Chromatiales</taxon>
        <taxon>Chromatiaceae</taxon>
        <taxon>Lamprobacter</taxon>
    </lineage>
</organism>
<accession>A0A9X0WBM2</accession>
<dbReference type="Proteomes" id="UP001138768">
    <property type="component" value="Unassembled WGS sequence"/>
</dbReference>
<dbReference type="AlphaFoldDB" id="A0A9X0WBM2"/>
<evidence type="ECO:0000313" key="1">
    <source>
        <dbReference type="EMBL" id="MBK1620422.1"/>
    </source>
</evidence>